<gene>
    <name evidence="1" type="ORF">ERS007661_04260</name>
</gene>
<name>A0A655FYQ0_MYCTX</name>
<accession>A0A655FYQ0</accession>
<dbReference type="Proteomes" id="UP000039217">
    <property type="component" value="Unassembled WGS sequence"/>
</dbReference>
<evidence type="ECO:0000313" key="1">
    <source>
        <dbReference type="EMBL" id="CNW77348.1"/>
    </source>
</evidence>
<reference evidence="1 2" key="1">
    <citation type="submission" date="2015-03" db="EMBL/GenBank/DDBJ databases">
        <authorList>
            <consortium name="Pathogen Informatics"/>
        </authorList>
    </citation>
    <scope>NUCLEOTIDE SEQUENCE [LARGE SCALE GENOMIC DNA]</scope>
    <source>
        <strain evidence="1 2">D00501624</strain>
    </source>
</reference>
<sequence>MAAAWRTASLDSPPAGRYNVGVRPVAAAITSLALENWPGISSGGIVVILGCSQVWLPISMPASAMRRAPAGLAATLLPIRKKVALASLSVRMCSSRSV</sequence>
<protein>
    <submittedName>
        <fullName evidence="1">Uncharacterized protein</fullName>
    </submittedName>
</protein>
<proteinExistence type="predicted"/>
<evidence type="ECO:0000313" key="2">
    <source>
        <dbReference type="Proteomes" id="UP000039217"/>
    </source>
</evidence>
<dbReference type="AlphaFoldDB" id="A0A655FYQ0"/>
<dbReference type="EMBL" id="CQQC01002381">
    <property type="protein sequence ID" value="CNW77348.1"/>
    <property type="molecule type" value="Genomic_DNA"/>
</dbReference>
<organism evidence="1 2">
    <name type="scientific">Mycobacterium tuberculosis</name>
    <dbReference type="NCBI Taxonomy" id="1773"/>
    <lineage>
        <taxon>Bacteria</taxon>
        <taxon>Bacillati</taxon>
        <taxon>Actinomycetota</taxon>
        <taxon>Actinomycetes</taxon>
        <taxon>Mycobacteriales</taxon>
        <taxon>Mycobacteriaceae</taxon>
        <taxon>Mycobacterium</taxon>
        <taxon>Mycobacterium tuberculosis complex</taxon>
    </lineage>
</organism>